<reference evidence="1 2" key="1">
    <citation type="submission" date="2020-03" db="EMBL/GenBank/DDBJ databases">
        <title>Draft Genome Sequence of Cudoniella acicularis.</title>
        <authorList>
            <person name="Buettner E."/>
            <person name="Kellner H."/>
        </authorList>
    </citation>
    <scope>NUCLEOTIDE SEQUENCE [LARGE SCALE GENOMIC DNA]</scope>
    <source>
        <strain evidence="1 2">DSM 108380</strain>
    </source>
</reference>
<organism evidence="1 2">
    <name type="scientific">Cudoniella acicularis</name>
    <dbReference type="NCBI Taxonomy" id="354080"/>
    <lineage>
        <taxon>Eukaryota</taxon>
        <taxon>Fungi</taxon>
        <taxon>Dikarya</taxon>
        <taxon>Ascomycota</taxon>
        <taxon>Pezizomycotina</taxon>
        <taxon>Leotiomycetes</taxon>
        <taxon>Helotiales</taxon>
        <taxon>Tricladiaceae</taxon>
        <taxon>Cudoniella</taxon>
    </lineage>
</organism>
<proteinExistence type="predicted"/>
<evidence type="ECO:0000313" key="2">
    <source>
        <dbReference type="Proteomes" id="UP000566819"/>
    </source>
</evidence>
<dbReference type="GO" id="GO:0070813">
    <property type="term" value="P:hydrogen sulfide metabolic process"/>
    <property type="evidence" value="ECO:0007669"/>
    <property type="project" value="TreeGrafter"/>
</dbReference>
<dbReference type="PANTHER" id="PTHR43084">
    <property type="entry name" value="PERSULFIDE DIOXYGENASE ETHE1"/>
    <property type="match status" value="1"/>
</dbReference>
<protein>
    <recommendedName>
        <fullName evidence="3">Metallo-beta-lactamase domain-containing protein</fullName>
    </recommendedName>
</protein>
<dbReference type="GO" id="GO:0050313">
    <property type="term" value="F:sulfur dioxygenase activity"/>
    <property type="evidence" value="ECO:0007669"/>
    <property type="project" value="TreeGrafter"/>
</dbReference>
<evidence type="ECO:0008006" key="3">
    <source>
        <dbReference type="Google" id="ProtNLM"/>
    </source>
</evidence>
<dbReference type="AlphaFoldDB" id="A0A8H4QNQ6"/>
<name>A0A8H4QNQ6_9HELO</name>
<dbReference type="SUPFAM" id="SSF56281">
    <property type="entry name" value="Metallo-hydrolase/oxidoreductase"/>
    <property type="match status" value="1"/>
</dbReference>
<dbReference type="InterPro" id="IPR051682">
    <property type="entry name" value="Mito_Persulfide_Diox"/>
</dbReference>
<comment type="caution">
    <text evidence="1">The sequence shown here is derived from an EMBL/GenBank/DDBJ whole genome shotgun (WGS) entry which is preliminary data.</text>
</comment>
<accession>A0A8H4QNQ6</accession>
<evidence type="ECO:0000313" key="1">
    <source>
        <dbReference type="EMBL" id="KAF4614296.1"/>
    </source>
</evidence>
<sequence length="154" mass="17243">MGSTLPKQLEIRTVFEPVTGTWQYIIADPETHEAAIIDSVLDFDPSNSRISTASADNLLSIIAQNNLKPILIMETHAHADHLTASRYLQQKLTQLGHPRPKITIGKRITQVQATFSKKYNIPASELENVFDHLWDDNEKFSIGSLSGSVLRLHL</sequence>
<dbReference type="OrthoDB" id="449487at2759"/>
<dbReference type="InterPro" id="IPR036866">
    <property type="entry name" value="RibonucZ/Hydroxyglut_hydro"/>
</dbReference>
<gene>
    <name evidence="1" type="ORF">G7Y89_g15440</name>
</gene>
<dbReference type="Proteomes" id="UP000566819">
    <property type="component" value="Unassembled WGS sequence"/>
</dbReference>
<keyword evidence="2" id="KW-1185">Reference proteome</keyword>
<dbReference type="GO" id="GO:0006749">
    <property type="term" value="P:glutathione metabolic process"/>
    <property type="evidence" value="ECO:0007669"/>
    <property type="project" value="TreeGrafter"/>
</dbReference>
<dbReference type="PANTHER" id="PTHR43084:SF1">
    <property type="entry name" value="PERSULFIDE DIOXYGENASE ETHE1, MITOCHONDRIAL"/>
    <property type="match status" value="1"/>
</dbReference>
<dbReference type="Gene3D" id="3.60.15.10">
    <property type="entry name" value="Ribonuclease Z/Hydroxyacylglutathione hydrolase-like"/>
    <property type="match status" value="1"/>
</dbReference>
<dbReference type="EMBL" id="JAAMPI010002408">
    <property type="protein sequence ID" value="KAF4614296.1"/>
    <property type="molecule type" value="Genomic_DNA"/>
</dbReference>